<dbReference type="Pfam" id="PF00107">
    <property type="entry name" value="ADH_zinc_N"/>
    <property type="match status" value="1"/>
</dbReference>
<sequence length="333" mass="35404">MSRTFTAVRQVRRPEGVPVPEDFAVVTGTAPDLRAGQVLVQNLYLSVDPYMRGLMRREGWARGFGLEGRSLGRVVESRDPALPEGTTVFHHHGWATHAVLTGDEVRTVVAPPGVPLPAYLGVLGGTGLTAFVGLTRIARLQPGEDLFVSAAAGGVGGSVGQIARLLGAGRIIGSAGTPAKVRYLIDVLGFDAAFDYHDASVTEQLAAAAPDGIDVCFENVGGDHLEAALAALRTRGRVAWCGAIAEYNNPEDPPAAPRNLAEIMRKDLRVEGFGVRDHLDARADLEALVIPHIQAGRIRVDQTVVDGFDRIVDAFLGLLRGENTGKMLVRVAD</sequence>
<dbReference type="EMBL" id="JBEUKS010000003">
    <property type="protein sequence ID" value="MFC1438803.1"/>
    <property type="molecule type" value="Genomic_DNA"/>
</dbReference>
<dbReference type="InterPro" id="IPR011032">
    <property type="entry name" value="GroES-like_sf"/>
</dbReference>
<evidence type="ECO:0000313" key="4">
    <source>
        <dbReference type="Proteomes" id="UP001592581"/>
    </source>
</evidence>
<dbReference type="InterPro" id="IPR041694">
    <property type="entry name" value="ADH_N_2"/>
</dbReference>
<dbReference type="SUPFAM" id="SSF50129">
    <property type="entry name" value="GroES-like"/>
    <property type="match status" value="1"/>
</dbReference>
<accession>A0ABV6XKL5</accession>
<dbReference type="PANTHER" id="PTHR43205:SF7">
    <property type="entry name" value="PROSTAGLANDIN REDUCTASE 1"/>
    <property type="match status" value="1"/>
</dbReference>
<dbReference type="RefSeq" id="WP_380564337.1">
    <property type="nucleotide sequence ID" value="NZ_JBEUKS010000003.1"/>
</dbReference>
<comment type="caution">
    <text evidence="3">The sequence shown here is derived from an EMBL/GenBank/DDBJ whole genome shotgun (WGS) entry which is preliminary data.</text>
</comment>
<dbReference type="InterPro" id="IPR036291">
    <property type="entry name" value="NAD(P)-bd_dom_sf"/>
</dbReference>
<gene>
    <name evidence="3" type="ORF">ABUW04_11085</name>
</gene>
<keyword evidence="4" id="KW-1185">Reference proteome</keyword>
<feature type="domain" description="Enoyl reductase (ER)" evidence="2">
    <location>
        <begin position="18"/>
        <end position="329"/>
    </location>
</feature>
<proteinExistence type="predicted"/>
<dbReference type="InterPro" id="IPR013149">
    <property type="entry name" value="ADH-like_C"/>
</dbReference>
<evidence type="ECO:0000256" key="1">
    <source>
        <dbReference type="ARBA" id="ARBA00023002"/>
    </source>
</evidence>
<evidence type="ECO:0000259" key="2">
    <source>
        <dbReference type="SMART" id="SM00829"/>
    </source>
</evidence>
<dbReference type="Proteomes" id="UP001592581">
    <property type="component" value="Unassembled WGS sequence"/>
</dbReference>
<dbReference type="InterPro" id="IPR020843">
    <property type="entry name" value="ER"/>
</dbReference>
<evidence type="ECO:0000313" key="3">
    <source>
        <dbReference type="EMBL" id="MFC1438803.1"/>
    </source>
</evidence>
<dbReference type="CDD" id="cd05288">
    <property type="entry name" value="PGDH"/>
    <property type="match status" value="1"/>
</dbReference>
<organism evidence="3 4">
    <name type="scientific">Streptacidiphilus jeojiensis</name>
    <dbReference type="NCBI Taxonomy" id="3229225"/>
    <lineage>
        <taxon>Bacteria</taxon>
        <taxon>Bacillati</taxon>
        <taxon>Actinomycetota</taxon>
        <taxon>Actinomycetes</taxon>
        <taxon>Kitasatosporales</taxon>
        <taxon>Streptomycetaceae</taxon>
        <taxon>Streptacidiphilus</taxon>
    </lineage>
</organism>
<dbReference type="SUPFAM" id="SSF51735">
    <property type="entry name" value="NAD(P)-binding Rossmann-fold domains"/>
    <property type="match status" value="1"/>
</dbReference>
<keyword evidence="1" id="KW-0560">Oxidoreductase</keyword>
<dbReference type="InterPro" id="IPR045010">
    <property type="entry name" value="MDR_fam"/>
</dbReference>
<dbReference type="Gene3D" id="3.40.50.720">
    <property type="entry name" value="NAD(P)-binding Rossmann-like Domain"/>
    <property type="match status" value="1"/>
</dbReference>
<dbReference type="PANTHER" id="PTHR43205">
    <property type="entry name" value="PROSTAGLANDIN REDUCTASE"/>
    <property type="match status" value="1"/>
</dbReference>
<reference evidence="3 4" key="1">
    <citation type="submission" date="2024-06" db="EMBL/GenBank/DDBJ databases">
        <authorList>
            <person name="Lee S.D."/>
        </authorList>
    </citation>
    <scope>NUCLEOTIDE SEQUENCE [LARGE SCALE GENOMIC DNA]</scope>
    <source>
        <strain evidence="3 4">N1-10</strain>
    </source>
</reference>
<protein>
    <submittedName>
        <fullName evidence="3">NADP-dependent oxidoreductase</fullName>
    </submittedName>
</protein>
<dbReference type="Pfam" id="PF16884">
    <property type="entry name" value="ADH_N_2"/>
    <property type="match status" value="1"/>
</dbReference>
<name>A0ABV6XKL5_9ACTN</name>
<dbReference type="SMART" id="SM00829">
    <property type="entry name" value="PKS_ER"/>
    <property type="match status" value="1"/>
</dbReference>
<dbReference type="Gene3D" id="3.90.180.10">
    <property type="entry name" value="Medium-chain alcohol dehydrogenases, catalytic domain"/>
    <property type="match status" value="1"/>
</dbReference>